<dbReference type="GO" id="GO:0003700">
    <property type="term" value="F:DNA-binding transcription factor activity"/>
    <property type="evidence" value="ECO:0007669"/>
    <property type="project" value="InterPro"/>
</dbReference>
<keyword evidence="8" id="KW-1185">Reference proteome</keyword>
<dbReference type="GO" id="GO:0003677">
    <property type="term" value="F:DNA binding"/>
    <property type="evidence" value="ECO:0007669"/>
    <property type="project" value="UniProtKB-KW"/>
</dbReference>
<evidence type="ECO:0000313" key="8">
    <source>
        <dbReference type="Proteomes" id="UP001327560"/>
    </source>
</evidence>
<comment type="subcellular location">
    <subcellularLocation>
        <location evidence="1">Nucleus</location>
    </subcellularLocation>
</comment>
<gene>
    <name evidence="7" type="ORF">Cni_G14878</name>
</gene>
<keyword evidence="4" id="KW-0804">Transcription</keyword>
<evidence type="ECO:0000313" key="7">
    <source>
        <dbReference type="EMBL" id="WOL06146.1"/>
    </source>
</evidence>
<dbReference type="SUPFAM" id="SSF101936">
    <property type="entry name" value="DNA-binding pseudobarrel domain"/>
    <property type="match status" value="1"/>
</dbReference>
<dbReference type="PANTHER" id="PTHR31140:SF139">
    <property type="entry name" value="B3 DOMAIN-CONTAINING PROTEIN OS02G0455900-RELATED"/>
    <property type="match status" value="1"/>
</dbReference>
<dbReference type="PANTHER" id="PTHR31140">
    <property type="entry name" value="B3 DOMAIN-CONTAINING TRANSCRIPTION FACTOR ABI3"/>
    <property type="match status" value="1"/>
</dbReference>
<dbReference type="AlphaFoldDB" id="A0AAQ3KIJ7"/>
<dbReference type="CDD" id="cd10017">
    <property type="entry name" value="B3_DNA"/>
    <property type="match status" value="1"/>
</dbReference>
<accession>A0AAQ3KIJ7</accession>
<evidence type="ECO:0000259" key="6">
    <source>
        <dbReference type="PROSITE" id="PS50863"/>
    </source>
</evidence>
<evidence type="ECO:0000256" key="2">
    <source>
        <dbReference type="ARBA" id="ARBA00023015"/>
    </source>
</evidence>
<dbReference type="InterPro" id="IPR003340">
    <property type="entry name" value="B3_DNA-bd"/>
</dbReference>
<name>A0AAQ3KIJ7_9LILI</name>
<keyword evidence="3" id="KW-0238">DNA-binding</keyword>
<sequence>MEFNHGSRSQRFYVTTTHQEDQDELIEVCSDDRPPSSSFRWYDDSPNLVEKEHMFDKVVTPSDVGKLNRLVIPKQYAEKYLPLDTSANDKGLLLGFEDRAGKPWCFRYSYWHSSHSYVMTKGWSRFVKDKGLRAGDTVSFARSVDAAACRRLFIDWKPQPEKRYPAAAQIPLPGLIFPSSYSVGPWGGWAFFPPAAGYGGGNHRLLYLRRMPQAQMEVQQAGDGRSAMALPIEEAASVKRVRLFGVDLDCPGAGGAANYPGNNLPTLELLGNEETPVVSKLSTLDSYYEEEEFNSKKG</sequence>
<dbReference type="InterPro" id="IPR015300">
    <property type="entry name" value="DNA-bd_pseudobarrel_sf"/>
</dbReference>
<keyword evidence="5" id="KW-0539">Nucleus</keyword>
<evidence type="ECO:0000256" key="1">
    <source>
        <dbReference type="ARBA" id="ARBA00004123"/>
    </source>
</evidence>
<evidence type="ECO:0000256" key="3">
    <source>
        <dbReference type="ARBA" id="ARBA00023125"/>
    </source>
</evidence>
<dbReference type="Gene3D" id="2.40.330.10">
    <property type="entry name" value="DNA-binding pseudobarrel domain"/>
    <property type="match status" value="1"/>
</dbReference>
<organism evidence="7 8">
    <name type="scientific">Canna indica</name>
    <name type="common">Indian-shot</name>
    <dbReference type="NCBI Taxonomy" id="4628"/>
    <lineage>
        <taxon>Eukaryota</taxon>
        <taxon>Viridiplantae</taxon>
        <taxon>Streptophyta</taxon>
        <taxon>Embryophyta</taxon>
        <taxon>Tracheophyta</taxon>
        <taxon>Spermatophyta</taxon>
        <taxon>Magnoliopsida</taxon>
        <taxon>Liliopsida</taxon>
        <taxon>Zingiberales</taxon>
        <taxon>Cannaceae</taxon>
        <taxon>Canna</taxon>
    </lineage>
</organism>
<dbReference type="GO" id="GO:0005634">
    <property type="term" value="C:nucleus"/>
    <property type="evidence" value="ECO:0007669"/>
    <property type="project" value="UniProtKB-SubCell"/>
</dbReference>
<dbReference type="InterPro" id="IPR044800">
    <property type="entry name" value="LEC2-like"/>
</dbReference>
<reference evidence="7 8" key="1">
    <citation type="submission" date="2023-10" db="EMBL/GenBank/DDBJ databases">
        <title>Chromosome-scale genome assembly provides insights into flower coloration mechanisms of Canna indica.</title>
        <authorList>
            <person name="Li C."/>
        </authorList>
    </citation>
    <scope>NUCLEOTIDE SEQUENCE [LARGE SCALE GENOMIC DNA]</scope>
    <source>
        <tissue evidence="7">Flower</tissue>
    </source>
</reference>
<dbReference type="SMART" id="SM01019">
    <property type="entry name" value="B3"/>
    <property type="match status" value="1"/>
</dbReference>
<dbReference type="Proteomes" id="UP001327560">
    <property type="component" value="Chromosome 4"/>
</dbReference>
<dbReference type="EMBL" id="CP136893">
    <property type="protein sequence ID" value="WOL06146.1"/>
    <property type="molecule type" value="Genomic_DNA"/>
</dbReference>
<protein>
    <submittedName>
        <fullName evidence="7">B3 domain-containing protein</fullName>
    </submittedName>
</protein>
<proteinExistence type="predicted"/>
<dbReference type="Pfam" id="PF02362">
    <property type="entry name" value="B3"/>
    <property type="match status" value="1"/>
</dbReference>
<evidence type="ECO:0000256" key="4">
    <source>
        <dbReference type="ARBA" id="ARBA00023163"/>
    </source>
</evidence>
<evidence type="ECO:0000256" key="5">
    <source>
        <dbReference type="ARBA" id="ARBA00023242"/>
    </source>
</evidence>
<feature type="domain" description="TF-B3" evidence="6">
    <location>
        <begin position="55"/>
        <end position="158"/>
    </location>
</feature>
<keyword evidence="2" id="KW-0805">Transcription regulation</keyword>
<dbReference type="PROSITE" id="PS50863">
    <property type="entry name" value="B3"/>
    <property type="match status" value="1"/>
</dbReference>